<dbReference type="Proteomes" id="UP000053237">
    <property type="component" value="Unassembled WGS sequence"/>
</dbReference>
<sequence length="141" mass="15400">MSGHQIIHFQSSNCMLTSQDCSSSRSFNVTMSRRCTNDRDISVDCMHSTAWLSPPFAIKSAELHALDLATEGIQLVMRWCPIPCEYVALCYESGDSIVLPASSKSPPSAFLIAAVRNLYSNAASSTNQRTDKSVANDLAHI</sequence>
<keyword evidence="2" id="KW-1185">Reference proteome</keyword>
<dbReference type="InParanoid" id="A0A024GGJ3"/>
<organism evidence="1 2">
    <name type="scientific">Albugo candida</name>
    <dbReference type="NCBI Taxonomy" id="65357"/>
    <lineage>
        <taxon>Eukaryota</taxon>
        <taxon>Sar</taxon>
        <taxon>Stramenopiles</taxon>
        <taxon>Oomycota</taxon>
        <taxon>Peronosporomycetes</taxon>
        <taxon>Albuginales</taxon>
        <taxon>Albuginaceae</taxon>
        <taxon>Albugo</taxon>
    </lineage>
</organism>
<name>A0A024GGJ3_9STRA</name>
<reference evidence="1 2" key="1">
    <citation type="submission" date="2012-05" db="EMBL/GenBank/DDBJ databases">
        <title>Recombination and specialization in a pathogen metapopulation.</title>
        <authorList>
            <person name="Gardiner A."/>
            <person name="Kemen E."/>
            <person name="Schultz-Larsen T."/>
            <person name="MacLean D."/>
            <person name="Van Oosterhout C."/>
            <person name="Jones J.D.G."/>
        </authorList>
    </citation>
    <scope>NUCLEOTIDE SEQUENCE [LARGE SCALE GENOMIC DNA]</scope>
    <source>
        <strain evidence="1 2">Ac Nc2</strain>
    </source>
</reference>
<dbReference type="EMBL" id="CAIX01000113">
    <property type="protein sequence ID" value="CCI45992.1"/>
    <property type="molecule type" value="Genomic_DNA"/>
</dbReference>
<comment type="caution">
    <text evidence="1">The sequence shown here is derived from an EMBL/GenBank/DDBJ whole genome shotgun (WGS) entry which is preliminary data.</text>
</comment>
<proteinExistence type="predicted"/>
<dbReference type="AlphaFoldDB" id="A0A024GGJ3"/>
<evidence type="ECO:0000313" key="1">
    <source>
        <dbReference type="EMBL" id="CCI45992.1"/>
    </source>
</evidence>
<accession>A0A024GGJ3</accession>
<protein>
    <submittedName>
        <fullName evidence="1">Uncharacterized protein</fullName>
    </submittedName>
</protein>
<gene>
    <name evidence="1" type="ORF">BN9_069020</name>
</gene>
<evidence type="ECO:0000313" key="2">
    <source>
        <dbReference type="Proteomes" id="UP000053237"/>
    </source>
</evidence>